<feature type="binding site" evidence="7">
    <location>
        <position position="214"/>
    </location>
    <ligand>
        <name>Cu cation</name>
        <dbReference type="ChEBI" id="CHEBI:23378"/>
        <label>A</label>
    </ligand>
</feature>
<evidence type="ECO:0000256" key="7">
    <source>
        <dbReference type="PIRSR" id="PIRSR000290-1"/>
    </source>
</evidence>
<keyword evidence="5 7" id="KW-0186">Copper</keyword>
<dbReference type="PROSITE" id="PS00497">
    <property type="entry name" value="TYROSINASE_1"/>
    <property type="match status" value="1"/>
</dbReference>
<evidence type="ECO:0000256" key="2">
    <source>
        <dbReference type="ARBA" id="ARBA00022723"/>
    </source>
</evidence>
<dbReference type="Gene3D" id="1.10.1280.10">
    <property type="entry name" value="Di-copper center containing domain from catechol oxidase"/>
    <property type="match status" value="1"/>
</dbReference>
<dbReference type="PROSITE" id="PS00498">
    <property type="entry name" value="TYROSINASE_2"/>
    <property type="match status" value="1"/>
</dbReference>
<evidence type="ECO:0000256" key="5">
    <source>
        <dbReference type="ARBA" id="ARBA00023008"/>
    </source>
</evidence>
<dbReference type="InterPro" id="IPR016213">
    <property type="entry name" value="Polyphenol_oxidase"/>
</dbReference>
<feature type="disulfide bond" evidence="8">
    <location>
        <begin position="108"/>
        <end position="123"/>
    </location>
</feature>
<dbReference type="InterPro" id="IPR022739">
    <property type="entry name" value="Polyphenol_oxidase_cen"/>
</dbReference>
<organism evidence="13 14">
    <name type="scientific">Papaver atlanticum</name>
    <dbReference type="NCBI Taxonomy" id="357466"/>
    <lineage>
        <taxon>Eukaryota</taxon>
        <taxon>Viridiplantae</taxon>
        <taxon>Streptophyta</taxon>
        <taxon>Embryophyta</taxon>
        <taxon>Tracheophyta</taxon>
        <taxon>Spermatophyta</taxon>
        <taxon>Magnoliopsida</taxon>
        <taxon>Ranunculales</taxon>
        <taxon>Papaveraceae</taxon>
        <taxon>Papaveroideae</taxon>
        <taxon>Papaver</taxon>
    </lineage>
</organism>
<gene>
    <name evidence="13" type="ORF">MKW98_021770</name>
</gene>
<comment type="similarity">
    <text evidence="1">Belongs to the tyrosinase family.</text>
</comment>
<evidence type="ECO:0000256" key="8">
    <source>
        <dbReference type="PIRSR" id="PIRSR000290-2"/>
    </source>
</evidence>
<evidence type="ECO:0000256" key="6">
    <source>
        <dbReference type="ARBA" id="ARBA00023157"/>
    </source>
</evidence>
<evidence type="ECO:0000259" key="11">
    <source>
        <dbReference type="PROSITE" id="PS00497"/>
    </source>
</evidence>
<dbReference type="InterPro" id="IPR008922">
    <property type="entry name" value="Di-copper_centre_dom_sf"/>
</dbReference>
<evidence type="ECO:0000256" key="4">
    <source>
        <dbReference type="ARBA" id="ARBA00023002"/>
    </source>
</evidence>
<feature type="domain" description="Tyrosinase copper-binding" evidence="12">
    <location>
        <begin position="364"/>
        <end position="375"/>
    </location>
</feature>
<comment type="caution">
    <text evidence="13">The sequence shown here is derived from an EMBL/GenBank/DDBJ whole genome shotgun (WGS) entry which is preliminary data.</text>
</comment>
<keyword evidence="14" id="KW-1185">Reference proteome</keyword>
<evidence type="ECO:0000259" key="12">
    <source>
        <dbReference type="PROSITE" id="PS00498"/>
    </source>
</evidence>
<keyword evidence="4" id="KW-0560">Oxidoreductase</keyword>
<reference evidence="13" key="1">
    <citation type="submission" date="2022-04" db="EMBL/GenBank/DDBJ databases">
        <title>A functionally conserved STORR gene fusion in Papaver species that diverged 16.8 million years ago.</title>
        <authorList>
            <person name="Catania T."/>
        </authorList>
    </citation>
    <scope>NUCLEOTIDE SEQUENCE</scope>
    <source>
        <strain evidence="13">S-188037</strain>
    </source>
</reference>
<keyword evidence="3" id="KW-0883">Thioether bond</keyword>
<feature type="binding site" evidence="7">
    <location>
        <position position="184"/>
    </location>
    <ligand>
        <name>Cu cation</name>
        <dbReference type="ChEBI" id="CHEBI:23378"/>
        <label>A</label>
    </ligand>
</feature>
<protein>
    <recommendedName>
        <fullName evidence="11 12">Tyrosinase copper-binding domain-containing protein</fullName>
    </recommendedName>
</protein>
<comment type="cofactor">
    <cofactor evidence="7">
        <name>Cu(2+)</name>
        <dbReference type="ChEBI" id="CHEBI:29036"/>
    </cofactor>
    <text evidence="7">Binds 2 copper ions per subunit.</text>
</comment>
<feature type="compositionally biased region" description="Polar residues" evidence="10">
    <location>
        <begin position="18"/>
        <end position="33"/>
    </location>
</feature>
<feature type="region of interest" description="Disordered" evidence="10">
    <location>
        <begin position="18"/>
        <end position="41"/>
    </location>
</feature>
<dbReference type="GO" id="GO:0004097">
    <property type="term" value="F:catechol oxidase activity"/>
    <property type="evidence" value="ECO:0007669"/>
    <property type="project" value="InterPro"/>
</dbReference>
<dbReference type="PANTHER" id="PTHR11474">
    <property type="entry name" value="TYROSINASE FAMILY MEMBER"/>
    <property type="match status" value="1"/>
</dbReference>
<dbReference type="InterPro" id="IPR002227">
    <property type="entry name" value="Tyrosinase_Cu-bd"/>
</dbReference>
<dbReference type="InterPro" id="IPR022740">
    <property type="entry name" value="Polyphenol_oxidase_C"/>
</dbReference>
<dbReference type="Pfam" id="PF12143">
    <property type="entry name" value="PPO1_KFDV"/>
    <property type="match status" value="1"/>
</dbReference>
<feature type="binding site" evidence="7">
    <location>
        <position position="371"/>
    </location>
    <ligand>
        <name>Cu cation</name>
        <dbReference type="ChEBI" id="CHEBI:23378"/>
        <label>B</label>
    </ligand>
</feature>
<name>A0AAD4SG83_9MAGN</name>
<dbReference type="Proteomes" id="UP001202328">
    <property type="component" value="Unassembled WGS sequence"/>
</dbReference>
<accession>A0AAD4SG83</accession>
<sequence length="604" mass="67671">MASLSSLNSISTASTKSLFASHNSSSQKKTQISVVRKPKHSHLRVIQCRAANNNDHDRDNHETETSSFVDRRNMLLGLGGLYGATTAGFGADPMAMAAPIAPPDLSKCGPADIPAGGTPTNCCPPPNTKIINFQVPSKATPLRTRHAAHLVDKAYIAKYNKAYQLMKSLPDDDPRSFTQQANVHCAYCDGAYDQAGFPNLDIQVHNSWLFFPFHRYYLYFHEKILGSLIGDPTFALPFWNWDSPAGMKMPSMYAKPNSSLYDTLRDAKHQPPFLLDFDYNGVDDANLPPKQLYTNNLTTMYRQMVSGGKTATLFLGTPYRAGGAPNPGGGTLENAPHGVVHIWTGDRNQLNMENMGNFYSAARDPLFFAHHSNCDRMWTIWKSLGGNRKDFTDPDFLNAAFLFYDEKKQLVRVTVNDCLEQENLRYKYQDVEIPWLQTKPKTPKTRKIEKDIAKKRSVEKTAKRRSMAGTTEFPILLDRTVQVMVKRPKTKSRSKQEKEDKEEILIISGIEFESGAFVKFDVLINDEDEVGPESSHFVGSFTNVPHKKGKNGKQINTRLKLGITDILEDLNAEDDDSVLVTIIPRDSGRGKHIVTIEGIKIEFD</sequence>
<evidence type="ECO:0000256" key="3">
    <source>
        <dbReference type="ARBA" id="ARBA00022784"/>
    </source>
</evidence>
<evidence type="ECO:0000256" key="10">
    <source>
        <dbReference type="SAM" id="MobiDB-lite"/>
    </source>
</evidence>
<evidence type="ECO:0000256" key="9">
    <source>
        <dbReference type="PIRSR" id="PIRSR000290-3"/>
    </source>
</evidence>
<dbReference type="PIRSF" id="PIRSF000290">
    <property type="entry name" value="PPO_plant"/>
    <property type="match status" value="1"/>
</dbReference>
<dbReference type="SUPFAM" id="SSF48056">
    <property type="entry name" value="Di-copper centre-containing domain"/>
    <property type="match status" value="1"/>
</dbReference>
<dbReference type="GO" id="GO:0046148">
    <property type="term" value="P:pigment biosynthetic process"/>
    <property type="evidence" value="ECO:0007669"/>
    <property type="project" value="InterPro"/>
</dbReference>
<dbReference type="FunFam" id="1.10.1280.10:FF:000007">
    <property type="entry name" value="Polyphenol oxidase, chloroplastic"/>
    <property type="match status" value="1"/>
</dbReference>
<proteinExistence type="inferred from homology"/>
<keyword evidence="6 8" id="KW-1015">Disulfide bond</keyword>
<evidence type="ECO:0000256" key="1">
    <source>
        <dbReference type="ARBA" id="ARBA00009928"/>
    </source>
</evidence>
<dbReference type="PANTHER" id="PTHR11474:SF76">
    <property type="entry name" value="SHKT DOMAIN-CONTAINING PROTEIN"/>
    <property type="match status" value="1"/>
</dbReference>
<dbReference type="PRINTS" id="PR00092">
    <property type="entry name" value="TYROSINASE"/>
</dbReference>
<dbReference type="Pfam" id="PF12142">
    <property type="entry name" value="PPO1_DWL"/>
    <property type="match status" value="1"/>
</dbReference>
<keyword evidence="2 7" id="KW-0479">Metal-binding</keyword>
<dbReference type="InterPro" id="IPR050316">
    <property type="entry name" value="Tyrosinase/Hemocyanin"/>
</dbReference>
<feature type="cross-link" description="2'-(S-cysteinyl)-histidine (Cys-His)" evidence="9">
    <location>
        <begin position="188"/>
        <end position="205"/>
    </location>
</feature>
<feature type="binding site" evidence="7">
    <location>
        <position position="341"/>
    </location>
    <ligand>
        <name>Cu cation</name>
        <dbReference type="ChEBI" id="CHEBI:23378"/>
        <label>B</label>
    </ligand>
</feature>
<dbReference type="AlphaFoldDB" id="A0AAD4SG83"/>
<feature type="disulfide bond" evidence="8">
    <location>
        <begin position="122"/>
        <end position="185"/>
    </location>
</feature>
<evidence type="ECO:0000313" key="13">
    <source>
        <dbReference type="EMBL" id="KAI3906237.1"/>
    </source>
</evidence>
<feature type="binding site" evidence="7">
    <location>
        <position position="337"/>
    </location>
    <ligand>
        <name>Cu cation</name>
        <dbReference type="ChEBI" id="CHEBI:23378"/>
        <label>B</label>
    </ligand>
</feature>
<feature type="domain" description="Tyrosinase copper-binding" evidence="11">
    <location>
        <begin position="205"/>
        <end position="222"/>
    </location>
</feature>
<evidence type="ECO:0000313" key="14">
    <source>
        <dbReference type="Proteomes" id="UP001202328"/>
    </source>
</evidence>
<feature type="binding site" evidence="7">
    <location>
        <position position="205"/>
    </location>
    <ligand>
        <name>Cu cation</name>
        <dbReference type="ChEBI" id="CHEBI:23378"/>
        <label>A</label>
    </ligand>
</feature>
<dbReference type="Pfam" id="PF00264">
    <property type="entry name" value="Tyrosinase"/>
    <property type="match status" value="1"/>
</dbReference>
<dbReference type="GO" id="GO:0046872">
    <property type="term" value="F:metal ion binding"/>
    <property type="evidence" value="ECO:0007669"/>
    <property type="project" value="UniProtKB-KW"/>
</dbReference>
<dbReference type="EMBL" id="JAJJMB010010800">
    <property type="protein sequence ID" value="KAI3906237.1"/>
    <property type="molecule type" value="Genomic_DNA"/>
</dbReference>